<dbReference type="OrthoDB" id="118142at2"/>
<dbReference type="InterPro" id="IPR035965">
    <property type="entry name" value="PAS-like_dom_sf"/>
</dbReference>
<dbReference type="Gene3D" id="3.30.450.20">
    <property type="entry name" value="PAS domain"/>
    <property type="match status" value="2"/>
</dbReference>
<evidence type="ECO:0000256" key="6">
    <source>
        <dbReference type="ARBA" id="ARBA00022777"/>
    </source>
</evidence>
<sequence>MENVHDRSVHGPMFEVFDPVPLAITVTRGPEHRLVYHNPRYTELFGDRPLGVPIRKAFAELGDEECFGLFDEVYRTGEPVVRADVPGSESLAHVEPSERYFTFSLSRIVFSDGTYGVLAVLMEVTEQVTVSRQLQEVADERRRILHRYHCLMRVSADIFWVTDPKGRVIVPSPGWERVTGQTWEEYRGEGWVETLHPDDRTATVEAWGRALNEPVQPWERVYRLRTEPGEYRHFLARGVPVREQGRVVEWVGTATDIEDHWQAQRRRRLLDAAAAATGDLTSVEEMLNALANVIVPELADGCAFHWVIDLSEDLSRGGDFLLERVAVVVRPGLLQLPPFSEERHPPDGRLARSIRRRKPFLKTFPPGEPPPDLVPKGTRAWLEETRGHCVALVPIVVDGTVAAVLSASVCGDRAPISPGDLALLRELIDQMHDRLNSAMRFQRTHRIALALQHSLLADPPKLPGLQITARYRASPTAAEVGGDWYDSFVLPDGATVLAIGDVAGHDLRATVTMGQLRNMLRGLVVDRQEPPGHILGRLNTAMKTLYAEETATCVLARVEQTGDGGHELYYAVAGHPPPLLVTRDGEARFLEAAPNPLLGIPYDEPCTSAREPLPPGSTLLLYTDGLVERPTEHLDKGFERLRARAAALHRAPLDRFCDDLLSYLPRKTDDDVAMIALRLPAG</sequence>
<dbReference type="NCBIfam" id="TIGR00229">
    <property type="entry name" value="sensory_box"/>
    <property type="match status" value="1"/>
</dbReference>
<evidence type="ECO:0000256" key="11">
    <source>
        <dbReference type="ARBA" id="ARBA00023211"/>
    </source>
</evidence>
<evidence type="ECO:0000256" key="7">
    <source>
        <dbReference type="ARBA" id="ARBA00022801"/>
    </source>
</evidence>
<keyword evidence="9" id="KW-0460">Magnesium</keyword>
<dbReference type="RefSeq" id="WP_090771441.1">
    <property type="nucleotide sequence ID" value="NZ_FNFB01000025.1"/>
</dbReference>
<organism evidence="18 19">
    <name type="scientific">Nonomuraea maritima</name>
    <dbReference type="NCBI Taxonomy" id="683260"/>
    <lineage>
        <taxon>Bacteria</taxon>
        <taxon>Bacillati</taxon>
        <taxon>Actinomycetota</taxon>
        <taxon>Actinomycetes</taxon>
        <taxon>Streptosporangiales</taxon>
        <taxon>Streptosporangiaceae</taxon>
        <taxon>Nonomuraea</taxon>
    </lineage>
</organism>
<dbReference type="PROSITE" id="PS51746">
    <property type="entry name" value="PPM_2"/>
    <property type="match status" value="1"/>
</dbReference>
<keyword evidence="11" id="KW-0464">Manganese</keyword>
<comment type="function">
    <text evidence="13">Primarily acts as an independent SigF regulator that is sensitive to the osmosensory signal, mediating the cross talk of PknD with the SigF regulon. Possesses both phosphatase and kinase activities. The kinase domain functions as a classic anti-sigma factor-like kinase to phosphorylate the anti-anti-sigma factor domain at the canonical regulatory site, and the phosphatase domain antagonizes this activity.</text>
</comment>
<protein>
    <recommendedName>
        <fullName evidence="1">protein-serine/threonine phosphatase</fullName>
        <ecNumber evidence="1">3.1.3.16</ecNumber>
    </recommendedName>
    <alternativeName>
        <fullName evidence="15">Protein-serine/threonine phosphatase</fullName>
    </alternativeName>
    <alternativeName>
        <fullName evidence="14">Serine/threonine-protein kinase</fullName>
    </alternativeName>
</protein>
<dbReference type="Pfam" id="PF08447">
    <property type="entry name" value="PAS_3"/>
    <property type="match status" value="1"/>
</dbReference>
<dbReference type="InterPro" id="IPR001610">
    <property type="entry name" value="PAC"/>
</dbReference>
<keyword evidence="3" id="KW-0808">Transferase</keyword>
<evidence type="ECO:0000259" key="16">
    <source>
        <dbReference type="PROSITE" id="PS50112"/>
    </source>
</evidence>
<dbReference type="Gene3D" id="3.30.450.40">
    <property type="match status" value="1"/>
</dbReference>
<dbReference type="FunFam" id="3.60.40.10:FF:000005">
    <property type="entry name" value="Serine/threonine protein phosphatase"/>
    <property type="match status" value="1"/>
</dbReference>
<keyword evidence="8" id="KW-0067">ATP-binding</keyword>
<evidence type="ECO:0000256" key="9">
    <source>
        <dbReference type="ARBA" id="ARBA00022842"/>
    </source>
</evidence>
<evidence type="ECO:0000256" key="1">
    <source>
        <dbReference type="ARBA" id="ARBA00013081"/>
    </source>
</evidence>
<evidence type="ECO:0000256" key="14">
    <source>
        <dbReference type="ARBA" id="ARBA00075117"/>
    </source>
</evidence>
<evidence type="ECO:0000313" key="18">
    <source>
        <dbReference type="EMBL" id="SDL61413.1"/>
    </source>
</evidence>
<keyword evidence="2" id="KW-0597">Phosphoprotein</keyword>
<reference evidence="18 19" key="1">
    <citation type="submission" date="2016-10" db="EMBL/GenBank/DDBJ databases">
        <authorList>
            <person name="de Groot N.N."/>
        </authorList>
    </citation>
    <scope>NUCLEOTIDE SEQUENCE [LARGE SCALE GENOMIC DNA]</scope>
    <source>
        <strain evidence="18 19">CGMCC 4.5681</strain>
    </source>
</reference>
<keyword evidence="5" id="KW-0547">Nucleotide-binding</keyword>
<dbReference type="InterPro" id="IPR001932">
    <property type="entry name" value="PPM-type_phosphatase-like_dom"/>
</dbReference>
<dbReference type="EMBL" id="FNFB01000025">
    <property type="protein sequence ID" value="SDL61413.1"/>
    <property type="molecule type" value="Genomic_DNA"/>
</dbReference>
<feature type="domain" description="PPM-type phosphatase" evidence="17">
    <location>
        <begin position="468"/>
        <end position="679"/>
    </location>
</feature>
<dbReference type="InterPro" id="IPR013655">
    <property type="entry name" value="PAS_fold_3"/>
</dbReference>
<keyword evidence="4" id="KW-0479">Metal-binding</keyword>
<dbReference type="Gene3D" id="3.60.40.10">
    <property type="entry name" value="PPM-type phosphatase domain"/>
    <property type="match status" value="1"/>
</dbReference>
<gene>
    <name evidence="18" type="ORF">SAMN05421874_1259</name>
</gene>
<proteinExistence type="predicted"/>
<dbReference type="Proteomes" id="UP000198683">
    <property type="component" value="Unassembled WGS sequence"/>
</dbReference>
<accession>A0A1G9LI03</accession>
<dbReference type="FunFam" id="3.30.450.20:FF:000099">
    <property type="entry name" value="Sensory box sensor histidine kinase"/>
    <property type="match status" value="1"/>
</dbReference>
<evidence type="ECO:0000256" key="5">
    <source>
        <dbReference type="ARBA" id="ARBA00022741"/>
    </source>
</evidence>
<evidence type="ECO:0000256" key="8">
    <source>
        <dbReference type="ARBA" id="ARBA00022840"/>
    </source>
</evidence>
<dbReference type="PANTHER" id="PTHR43156">
    <property type="entry name" value="STAGE II SPORULATION PROTEIN E-RELATED"/>
    <property type="match status" value="1"/>
</dbReference>
<evidence type="ECO:0000256" key="13">
    <source>
        <dbReference type="ARBA" id="ARBA00056274"/>
    </source>
</evidence>
<dbReference type="PANTHER" id="PTHR43156:SF2">
    <property type="entry name" value="STAGE II SPORULATION PROTEIN E"/>
    <property type="match status" value="1"/>
</dbReference>
<dbReference type="InterPro" id="IPR052016">
    <property type="entry name" value="Bact_Sigma-Reg"/>
</dbReference>
<keyword evidence="19" id="KW-1185">Reference proteome</keyword>
<dbReference type="STRING" id="683260.SAMN05421874_1259"/>
<dbReference type="SUPFAM" id="SSF55785">
    <property type="entry name" value="PYP-like sensor domain (PAS domain)"/>
    <property type="match status" value="2"/>
</dbReference>
<dbReference type="Pfam" id="PF07228">
    <property type="entry name" value="SpoIIE"/>
    <property type="match status" value="1"/>
</dbReference>
<dbReference type="GO" id="GO:0005524">
    <property type="term" value="F:ATP binding"/>
    <property type="evidence" value="ECO:0007669"/>
    <property type="project" value="UniProtKB-KW"/>
</dbReference>
<dbReference type="EC" id="3.1.3.16" evidence="1"/>
<evidence type="ECO:0000256" key="10">
    <source>
        <dbReference type="ARBA" id="ARBA00022912"/>
    </source>
</evidence>
<keyword evidence="6" id="KW-0418">Kinase</keyword>
<dbReference type="GO" id="GO:0016301">
    <property type="term" value="F:kinase activity"/>
    <property type="evidence" value="ECO:0007669"/>
    <property type="project" value="UniProtKB-KW"/>
</dbReference>
<evidence type="ECO:0000256" key="15">
    <source>
        <dbReference type="ARBA" id="ARBA00081350"/>
    </source>
</evidence>
<evidence type="ECO:0000256" key="12">
    <source>
        <dbReference type="ARBA" id="ARBA00047761"/>
    </source>
</evidence>
<dbReference type="PROSITE" id="PS50112">
    <property type="entry name" value="PAS"/>
    <property type="match status" value="1"/>
</dbReference>
<evidence type="ECO:0000259" key="17">
    <source>
        <dbReference type="PROSITE" id="PS51746"/>
    </source>
</evidence>
<dbReference type="SMART" id="SM00091">
    <property type="entry name" value="PAS"/>
    <property type="match status" value="2"/>
</dbReference>
<feature type="domain" description="PAS" evidence="16">
    <location>
        <begin position="151"/>
        <end position="214"/>
    </location>
</feature>
<name>A0A1G9LI03_9ACTN</name>
<keyword evidence="10" id="KW-0904">Protein phosphatase</keyword>
<dbReference type="GO" id="GO:0004722">
    <property type="term" value="F:protein serine/threonine phosphatase activity"/>
    <property type="evidence" value="ECO:0007669"/>
    <property type="project" value="UniProtKB-EC"/>
</dbReference>
<dbReference type="InterPro" id="IPR000014">
    <property type="entry name" value="PAS"/>
</dbReference>
<dbReference type="SMART" id="SM00331">
    <property type="entry name" value="PP2C_SIG"/>
    <property type="match status" value="1"/>
</dbReference>
<dbReference type="SUPFAM" id="SSF81606">
    <property type="entry name" value="PP2C-like"/>
    <property type="match status" value="1"/>
</dbReference>
<evidence type="ECO:0000256" key="4">
    <source>
        <dbReference type="ARBA" id="ARBA00022723"/>
    </source>
</evidence>
<keyword evidence="7" id="KW-0378">Hydrolase</keyword>
<dbReference type="InterPro" id="IPR029016">
    <property type="entry name" value="GAF-like_dom_sf"/>
</dbReference>
<dbReference type="SUPFAM" id="SSF55781">
    <property type="entry name" value="GAF domain-like"/>
    <property type="match status" value="1"/>
</dbReference>
<evidence type="ECO:0000313" key="19">
    <source>
        <dbReference type="Proteomes" id="UP000198683"/>
    </source>
</evidence>
<dbReference type="InterPro" id="IPR036457">
    <property type="entry name" value="PPM-type-like_dom_sf"/>
</dbReference>
<evidence type="ECO:0000256" key="2">
    <source>
        <dbReference type="ARBA" id="ARBA00022553"/>
    </source>
</evidence>
<dbReference type="AlphaFoldDB" id="A0A1G9LI03"/>
<dbReference type="GO" id="GO:0046872">
    <property type="term" value="F:metal ion binding"/>
    <property type="evidence" value="ECO:0007669"/>
    <property type="project" value="UniProtKB-KW"/>
</dbReference>
<dbReference type="CDD" id="cd00130">
    <property type="entry name" value="PAS"/>
    <property type="match status" value="1"/>
</dbReference>
<comment type="catalytic activity">
    <reaction evidence="12">
        <text>O-phospho-L-seryl-[protein] + H2O = L-seryl-[protein] + phosphate</text>
        <dbReference type="Rhea" id="RHEA:20629"/>
        <dbReference type="Rhea" id="RHEA-COMP:9863"/>
        <dbReference type="Rhea" id="RHEA-COMP:11604"/>
        <dbReference type="ChEBI" id="CHEBI:15377"/>
        <dbReference type="ChEBI" id="CHEBI:29999"/>
        <dbReference type="ChEBI" id="CHEBI:43474"/>
        <dbReference type="ChEBI" id="CHEBI:83421"/>
        <dbReference type="EC" id="3.1.3.16"/>
    </reaction>
</comment>
<dbReference type="SMART" id="SM00086">
    <property type="entry name" value="PAC"/>
    <property type="match status" value="1"/>
</dbReference>
<evidence type="ECO:0000256" key="3">
    <source>
        <dbReference type="ARBA" id="ARBA00022679"/>
    </source>
</evidence>